<name>A0A8J4DNS6_9ACTN</name>
<dbReference type="Pfam" id="PF19692">
    <property type="entry name" value="DUF6193"/>
    <property type="match status" value="1"/>
</dbReference>
<accession>A0A8J4DNS6</accession>
<dbReference type="InterPro" id="IPR045682">
    <property type="entry name" value="DUF6193"/>
</dbReference>
<dbReference type="RefSeq" id="WP_203897688.1">
    <property type="nucleotide sequence ID" value="NZ_BOPF01000003.1"/>
</dbReference>
<proteinExistence type="predicted"/>
<gene>
    <name evidence="1" type="ORF">Val02_09970</name>
</gene>
<keyword evidence="2" id="KW-1185">Reference proteome</keyword>
<comment type="caution">
    <text evidence="1">The sequence shown here is derived from an EMBL/GenBank/DDBJ whole genome shotgun (WGS) entry which is preliminary data.</text>
</comment>
<sequence length="198" mass="21569">MPLVDDLNALAAAAGLPLEPITAGRTRFCDVDARLWIGERRIDALLRDDGAFDVLVWRGEDVAACGRVDEGDALVRAMWSWQQGDATGGGRLRACADPGESVEAQWRALLDHGDAYLHPLAASAGARQTLRALRPRVSHGTLHLLHPTYRTGGPRRGLAFHPLSGDGTYRVHLYDGPESEWLPTDEAVTHAAEAARHW</sequence>
<dbReference type="EMBL" id="BOPF01000003">
    <property type="protein sequence ID" value="GIJ44111.1"/>
    <property type="molecule type" value="Genomic_DNA"/>
</dbReference>
<protein>
    <submittedName>
        <fullName evidence="1">Uncharacterized protein</fullName>
    </submittedName>
</protein>
<evidence type="ECO:0000313" key="2">
    <source>
        <dbReference type="Proteomes" id="UP000619260"/>
    </source>
</evidence>
<dbReference type="Proteomes" id="UP000619260">
    <property type="component" value="Unassembled WGS sequence"/>
</dbReference>
<reference evidence="1" key="1">
    <citation type="submission" date="2021-01" db="EMBL/GenBank/DDBJ databases">
        <title>Whole genome shotgun sequence of Virgisporangium aliadipatigenens NBRC 105644.</title>
        <authorList>
            <person name="Komaki H."/>
            <person name="Tamura T."/>
        </authorList>
    </citation>
    <scope>NUCLEOTIDE SEQUENCE</scope>
    <source>
        <strain evidence="1">NBRC 105644</strain>
    </source>
</reference>
<evidence type="ECO:0000313" key="1">
    <source>
        <dbReference type="EMBL" id="GIJ44111.1"/>
    </source>
</evidence>
<dbReference type="AlphaFoldDB" id="A0A8J4DNS6"/>
<organism evidence="1 2">
    <name type="scientific">Virgisporangium aliadipatigenens</name>
    <dbReference type="NCBI Taxonomy" id="741659"/>
    <lineage>
        <taxon>Bacteria</taxon>
        <taxon>Bacillati</taxon>
        <taxon>Actinomycetota</taxon>
        <taxon>Actinomycetes</taxon>
        <taxon>Micromonosporales</taxon>
        <taxon>Micromonosporaceae</taxon>
        <taxon>Virgisporangium</taxon>
    </lineage>
</organism>